<dbReference type="InParanoid" id="W4KMW3"/>
<accession>W4KMW3</accession>
<dbReference type="RefSeq" id="XP_009543118.1">
    <property type="nucleotide sequence ID" value="XM_009544823.1"/>
</dbReference>
<dbReference type="Pfam" id="PF01399">
    <property type="entry name" value="PCI"/>
    <property type="match status" value="1"/>
</dbReference>
<dbReference type="InterPro" id="IPR019585">
    <property type="entry name" value="Rpn7/CSN1"/>
</dbReference>
<dbReference type="Proteomes" id="UP000030671">
    <property type="component" value="Unassembled WGS sequence"/>
</dbReference>
<dbReference type="GeneID" id="20673237"/>
<name>W4KMW3_HETIT</name>
<dbReference type="GO" id="GO:0043161">
    <property type="term" value="P:proteasome-mediated ubiquitin-dependent protein catabolic process"/>
    <property type="evidence" value="ECO:0007669"/>
    <property type="project" value="TreeGrafter"/>
</dbReference>
<dbReference type="InterPro" id="IPR000717">
    <property type="entry name" value="PCI_dom"/>
</dbReference>
<sequence length="385" mass="43446">MAEEIVLPIPNLTLPQEHYVLLQPPLSNLHEQSRRTLLEGIQADQMAPYYRLVAAANALPLDQSLLDKMEKENLEELERLDKRLKEAEEIEGESEIGDALRARASYLTRIGEKDKAVKAQLLAFEKTPGVGSRIDITLTLIRIGFFFGDNQLITTYLSKAEELIEQGGDWDRLNRLKVYRGLHLLSIRQFKPASDLFIDALSTFTATELLSYNDFVALTVIAGALTLNRVDLKKKIIAAPEVNQVLPELPTLADLTKNLYDCHYDKFFVALATLEKTHLIPSRLLAPHTRFYVREMRILAYTQLLESYRSLTLESLSAAFGVSVDFVDNELSRFIASGRLHATIDKVHGVVETNRPAIKSAQCDTVVRKGDILLNNVQRLSKVLY</sequence>
<feature type="domain" description="PCI" evidence="4">
    <location>
        <begin position="189"/>
        <end position="358"/>
    </location>
</feature>
<comment type="function">
    <text evidence="2">Component of the 19S cap proteasome complex which acts as a regulatory subunit of the 26S proteasome, involved in the ATP-dependent degradation of ubiquitinated proteins.</text>
</comment>
<dbReference type="GO" id="GO:0008541">
    <property type="term" value="C:proteasome regulatory particle, lid subcomplex"/>
    <property type="evidence" value="ECO:0007669"/>
    <property type="project" value="UniProtKB-ARBA"/>
</dbReference>
<dbReference type="OrthoDB" id="1452at2759"/>
<dbReference type="eggNOG" id="KOG0687">
    <property type="taxonomic scope" value="Eukaryota"/>
</dbReference>
<dbReference type="HOGENOM" id="CLU_031814_1_1_1"/>
<proteinExistence type="predicted"/>
<evidence type="ECO:0000313" key="5">
    <source>
        <dbReference type="EMBL" id="ETW86376.1"/>
    </source>
</evidence>
<keyword evidence="1" id="KW-0647">Proteasome</keyword>
<dbReference type="SMART" id="SM00088">
    <property type="entry name" value="PINT"/>
    <property type="match status" value="1"/>
</dbReference>
<organism evidence="5 6">
    <name type="scientific">Heterobasidion irregulare (strain TC 32-1)</name>
    <dbReference type="NCBI Taxonomy" id="747525"/>
    <lineage>
        <taxon>Eukaryota</taxon>
        <taxon>Fungi</taxon>
        <taxon>Dikarya</taxon>
        <taxon>Basidiomycota</taxon>
        <taxon>Agaricomycotina</taxon>
        <taxon>Agaricomycetes</taxon>
        <taxon>Russulales</taxon>
        <taxon>Bondarzewiaceae</taxon>
        <taxon>Heterobasidion</taxon>
        <taxon>Heterobasidion annosum species complex</taxon>
    </lineage>
</organism>
<evidence type="ECO:0000256" key="3">
    <source>
        <dbReference type="ARBA" id="ARBA00093502"/>
    </source>
</evidence>
<evidence type="ECO:0000259" key="4">
    <source>
        <dbReference type="PROSITE" id="PS50250"/>
    </source>
</evidence>
<dbReference type="Gene3D" id="1.25.40.570">
    <property type="match status" value="1"/>
</dbReference>
<dbReference type="PANTHER" id="PTHR14145">
    <property type="entry name" value="26S PROTESOME SUBUNIT 6"/>
    <property type="match status" value="1"/>
</dbReference>
<dbReference type="FunFam" id="1.25.40.570:FF:000005">
    <property type="entry name" value="26S proteasome regulatory subunit N7"/>
    <property type="match status" value="1"/>
</dbReference>
<gene>
    <name evidence="5" type="ORF">HETIRDRAFT_415301</name>
</gene>
<dbReference type="InterPro" id="IPR036390">
    <property type="entry name" value="WH_DNA-bd_sf"/>
</dbReference>
<evidence type="ECO:0000256" key="2">
    <source>
        <dbReference type="ARBA" id="ARBA00093435"/>
    </source>
</evidence>
<dbReference type="PROSITE" id="PS50250">
    <property type="entry name" value="PCI"/>
    <property type="match status" value="1"/>
</dbReference>
<dbReference type="AlphaFoldDB" id="W4KMW3"/>
<dbReference type="PANTHER" id="PTHR14145:SF1">
    <property type="entry name" value="26S PROTEASOME NON-ATPASE REGULATORY SUBUNIT 6"/>
    <property type="match status" value="1"/>
</dbReference>
<dbReference type="InterPro" id="IPR011990">
    <property type="entry name" value="TPR-like_helical_dom_sf"/>
</dbReference>
<dbReference type="EMBL" id="KI925455">
    <property type="protein sequence ID" value="ETW86376.1"/>
    <property type="molecule type" value="Genomic_DNA"/>
</dbReference>
<reference evidence="5 6" key="1">
    <citation type="journal article" date="2012" name="New Phytol.">
        <title>Insight into trade-off between wood decay and parasitism from the genome of a fungal forest pathogen.</title>
        <authorList>
            <person name="Olson A."/>
            <person name="Aerts A."/>
            <person name="Asiegbu F."/>
            <person name="Belbahri L."/>
            <person name="Bouzid O."/>
            <person name="Broberg A."/>
            <person name="Canback B."/>
            <person name="Coutinho P.M."/>
            <person name="Cullen D."/>
            <person name="Dalman K."/>
            <person name="Deflorio G."/>
            <person name="van Diepen L.T."/>
            <person name="Dunand C."/>
            <person name="Duplessis S."/>
            <person name="Durling M."/>
            <person name="Gonthier P."/>
            <person name="Grimwood J."/>
            <person name="Fossdal C.G."/>
            <person name="Hansson D."/>
            <person name="Henrissat B."/>
            <person name="Hietala A."/>
            <person name="Himmelstrand K."/>
            <person name="Hoffmeister D."/>
            <person name="Hogberg N."/>
            <person name="James T.Y."/>
            <person name="Karlsson M."/>
            <person name="Kohler A."/>
            <person name="Kues U."/>
            <person name="Lee Y.H."/>
            <person name="Lin Y.C."/>
            <person name="Lind M."/>
            <person name="Lindquist E."/>
            <person name="Lombard V."/>
            <person name="Lucas S."/>
            <person name="Lunden K."/>
            <person name="Morin E."/>
            <person name="Murat C."/>
            <person name="Park J."/>
            <person name="Raffaello T."/>
            <person name="Rouze P."/>
            <person name="Salamov A."/>
            <person name="Schmutz J."/>
            <person name="Solheim H."/>
            <person name="Stahlberg J."/>
            <person name="Velez H."/>
            <person name="de Vries R.P."/>
            <person name="Wiebenga A."/>
            <person name="Woodward S."/>
            <person name="Yakovlev I."/>
            <person name="Garbelotto M."/>
            <person name="Martin F."/>
            <person name="Grigoriev I.V."/>
            <person name="Stenlid J."/>
        </authorList>
    </citation>
    <scope>NUCLEOTIDE SEQUENCE [LARGE SCALE GENOMIC DNA]</scope>
    <source>
        <strain evidence="5 6">TC 32-1</strain>
    </source>
</reference>
<dbReference type="Pfam" id="PF10602">
    <property type="entry name" value="RPN7"/>
    <property type="match status" value="1"/>
</dbReference>
<dbReference type="SUPFAM" id="SSF46785">
    <property type="entry name" value="Winged helix' DNA-binding domain"/>
    <property type="match status" value="1"/>
</dbReference>
<dbReference type="STRING" id="747525.W4KMW3"/>
<keyword evidence="6" id="KW-1185">Reference proteome</keyword>
<evidence type="ECO:0000256" key="1">
    <source>
        <dbReference type="ARBA" id="ARBA00022942"/>
    </source>
</evidence>
<dbReference type="SUPFAM" id="SSF48452">
    <property type="entry name" value="TPR-like"/>
    <property type="match status" value="1"/>
</dbReference>
<dbReference type="FunCoup" id="W4KMW3">
    <property type="interactions" value="495"/>
</dbReference>
<protein>
    <recommendedName>
        <fullName evidence="4">PCI domain-containing protein</fullName>
    </recommendedName>
</protein>
<evidence type="ECO:0000313" key="6">
    <source>
        <dbReference type="Proteomes" id="UP000030671"/>
    </source>
</evidence>
<comment type="subunit">
    <text evidence="3">The 26S proteasome is composed of a core protease, known as the 20S proteasome, capped at one or both ends by the 19S regulatory complex (RC). The RC is composed of at least 18 different subunits in two subcomplexes, the base and the lid, which form the portions proximal and distal to the 20S proteolytic core, respectively. Component of the lid subcomplex of the 19S RC.</text>
</comment>
<dbReference type="InterPro" id="IPR045135">
    <property type="entry name" value="Rpn7_N"/>
</dbReference>
<dbReference type="KEGG" id="hir:HETIRDRAFT_415301"/>